<evidence type="ECO:0000313" key="7">
    <source>
        <dbReference type="EMBL" id="KAJ8606921.1"/>
    </source>
</evidence>
<dbReference type="GO" id="GO:0015165">
    <property type="term" value="F:pyrimidine nucleotide-sugar transmembrane transporter activity"/>
    <property type="evidence" value="ECO:0007669"/>
    <property type="project" value="InterPro"/>
</dbReference>
<feature type="region of interest" description="Disordered" evidence="5">
    <location>
        <begin position="331"/>
        <end position="368"/>
    </location>
</feature>
<keyword evidence="4 6" id="KW-0472">Membrane</keyword>
<evidence type="ECO:0000256" key="1">
    <source>
        <dbReference type="ARBA" id="ARBA00004141"/>
    </source>
</evidence>
<dbReference type="AlphaFoldDB" id="A0AAD7UK45"/>
<feature type="transmembrane region" description="Helical" evidence="6">
    <location>
        <begin position="124"/>
        <end position="143"/>
    </location>
</feature>
<sequence>MSVSTLQAMAASLSKVDGEYPYKVIGATLLSEVFKLAYSLVMLCLEVSRTRDPLQRAVALNYTRRSVTMAAVPGVAYQMLNNLNFVTLYYVDAPTFQILGNLKIVATGIAGVILLNRHMSRGKWLALVLLTLGAATSQVDTASACRVEHRFEGRLAGYLSAITCVFLSATMGVFTEMYMKGNRASIHFQNLQLYAFGIAANLAALLLRDEIGPRASSPLLHGFNGWAVVTVLTNGGCGLAVSFLLRYADSIAKTYATALTIPCTAIVARLFLSTPISIPNILGSGVMLISLSYFYKGDQLFLSKQKKADPAAPGADDRASAVVVKNGHHLLPTSSASQNINNNPSSSSSSSSDTHVVEPLAKDEAGHQ</sequence>
<organism evidence="7 8">
    <name type="scientific">Chrysophaeum taylorii</name>
    <dbReference type="NCBI Taxonomy" id="2483200"/>
    <lineage>
        <taxon>Eukaryota</taxon>
        <taxon>Sar</taxon>
        <taxon>Stramenopiles</taxon>
        <taxon>Ochrophyta</taxon>
        <taxon>Pelagophyceae</taxon>
        <taxon>Pelagomonadales</taxon>
        <taxon>Pelagomonadaceae</taxon>
        <taxon>Chrysophaeum</taxon>
    </lineage>
</organism>
<feature type="transmembrane region" description="Helical" evidence="6">
    <location>
        <begin position="20"/>
        <end position="45"/>
    </location>
</feature>
<protein>
    <recommendedName>
        <fullName evidence="9">UDP-galactose transporter</fullName>
    </recommendedName>
</protein>
<evidence type="ECO:0000256" key="5">
    <source>
        <dbReference type="SAM" id="MobiDB-lite"/>
    </source>
</evidence>
<comment type="caution">
    <text evidence="7">The sequence shown here is derived from an EMBL/GenBank/DDBJ whole genome shotgun (WGS) entry which is preliminary data.</text>
</comment>
<keyword evidence="2 6" id="KW-0812">Transmembrane</keyword>
<feature type="transmembrane region" description="Helical" evidence="6">
    <location>
        <begin position="66"/>
        <end position="90"/>
    </location>
</feature>
<name>A0AAD7UK45_9STRA</name>
<keyword evidence="3 6" id="KW-1133">Transmembrane helix</keyword>
<dbReference type="Pfam" id="PF04142">
    <property type="entry name" value="Nuc_sug_transp"/>
    <property type="match status" value="1"/>
</dbReference>
<gene>
    <name evidence="7" type="ORF">CTAYLR_008630</name>
</gene>
<evidence type="ECO:0008006" key="9">
    <source>
        <dbReference type="Google" id="ProtNLM"/>
    </source>
</evidence>
<dbReference type="InterPro" id="IPR007271">
    <property type="entry name" value="Nuc_sug_transpt"/>
</dbReference>
<feature type="transmembrane region" description="Helical" evidence="6">
    <location>
        <begin position="155"/>
        <end position="179"/>
    </location>
</feature>
<evidence type="ECO:0000256" key="4">
    <source>
        <dbReference type="ARBA" id="ARBA00023136"/>
    </source>
</evidence>
<feature type="transmembrane region" description="Helical" evidence="6">
    <location>
        <begin position="227"/>
        <end position="248"/>
    </location>
</feature>
<dbReference type="GO" id="GO:0000139">
    <property type="term" value="C:Golgi membrane"/>
    <property type="evidence" value="ECO:0007669"/>
    <property type="project" value="InterPro"/>
</dbReference>
<reference evidence="7" key="1">
    <citation type="submission" date="2023-01" db="EMBL/GenBank/DDBJ databases">
        <title>Metagenome sequencing of chrysophaentin producing Chrysophaeum taylorii.</title>
        <authorList>
            <person name="Davison J."/>
            <person name="Bewley C."/>
        </authorList>
    </citation>
    <scope>NUCLEOTIDE SEQUENCE</scope>
    <source>
        <strain evidence="7">NIES-1699</strain>
    </source>
</reference>
<dbReference type="Proteomes" id="UP001230188">
    <property type="component" value="Unassembled WGS sequence"/>
</dbReference>
<proteinExistence type="predicted"/>
<dbReference type="PANTHER" id="PTHR10231">
    <property type="entry name" value="NUCLEOTIDE-SUGAR TRANSMEMBRANE TRANSPORTER"/>
    <property type="match status" value="1"/>
</dbReference>
<dbReference type="InterPro" id="IPR037185">
    <property type="entry name" value="EmrE-like"/>
</dbReference>
<keyword evidence="8" id="KW-1185">Reference proteome</keyword>
<dbReference type="EMBL" id="JAQMWT010000240">
    <property type="protein sequence ID" value="KAJ8606921.1"/>
    <property type="molecule type" value="Genomic_DNA"/>
</dbReference>
<feature type="transmembrane region" description="Helical" evidence="6">
    <location>
        <begin position="96"/>
        <end position="115"/>
    </location>
</feature>
<evidence type="ECO:0000256" key="3">
    <source>
        <dbReference type="ARBA" id="ARBA00022989"/>
    </source>
</evidence>
<comment type="subcellular location">
    <subcellularLocation>
        <location evidence="1">Membrane</location>
        <topology evidence="1">Multi-pass membrane protein</topology>
    </subcellularLocation>
</comment>
<evidence type="ECO:0000313" key="8">
    <source>
        <dbReference type="Proteomes" id="UP001230188"/>
    </source>
</evidence>
<feature type="transmembrane region" description="Helical" evidence="6">
    <location>
        <begin position="191"/>
        <end position="207"/>
    </location>
</feature>
<accession>A0AAD7UK45</accession>
<feature type="compositionally biased region" description="Low complexity" evidence="5">
    <location>
        <begin position="334"/>
        <end position="352"/>
    </location>
</feature>
<dbReference type="NCBIfam" id="TIGR00803">
    <property type="entry name" value="nst"/>
    <property type="match status" value="1"/>
</dbReference>
<dbReference type="SUPFAM" id="SSF103481">
    <property type="entry name" value="Multidrug resistance efflux transporter EmrE"/>
    <property type="match status" value="1"/>
</dbReference>
<evidence type="ECO:0000256" key="6">
    <source>
        <dbReference type="SAM" id="Phobius"/>
    </source>
</evidence>
<evidence type="ECO:0000256" key="2">
    <source>
        <dbReference type="ARBA" id="ARBA00022692"/>
    </source>
</evidence>
<dbReference type="PIRSF" id="PIRSF005799">
    <property type="entry name" value="UDP-gal_transpt"/>
    <property type="match status" value="1"/>
</dbReference>